<dbReference type="Proteomes" id="UP000316128">
    <property type="component" value="Segment"/>
</dbReference>
<evidence type="ECO:0000313" key="2">
    <source>
        <dbReference type="Proteomes" id="UP000316128"/>
    </source>
</evidence>
<keyword evidence="2" id="KW-1185">Reference proteome</keyword>
<name>A0A4Y5TYF2_9CAUD</name>
<organism evidence="1 2">
    <name type="scientific">Aeromonas phage 2L372D</name>
    <dbReference type="NCBI Taxonomy" id="2588097"/>
    <lineage>
        <taxon>Viruses</taxon>
        <taxon>Duplodnaviria</taxon>
        <taxon>Heunggongvirae</taxon>
        <taxon>Uroviricota</taxon>
        <taxon>Caudoviricetes</taxon>
        <taxon>Plateaulakevirus</taxon>
        <taxon>Plateaulakevirus pv2L372D</taxon>
    </lineage>
</organism>
<protein>
    <submittedName>
        <fullName evidence="1">Uncharacterized protein</fullName>
    </submittedName>
</protein>
<evidence type="ECO:0000313" key="1">
    <source>
        <dbReference type="EMBL" id="QDB74049.1"/>
    </source>
</evidence>
<dbReference type="EMBL" id="MK804893">
    <property type="protein sequence ID" value="QDB74049.1"/>
    <property type="molecule type" value="Genomic_DNA"/>
</dbReference>
<reference evidence="1 2" key="1">
    <citation type="submission" date="2019-04" db="EMBL/GenBank/DDBJ databases">
        <title>Nine Novel Phages from a Plateau Lake in Southwest China Provide Insights into Aeromonas Phage Diversity.</title>
        <authorList>
            <person name="Xiao W."/>
            <person name="Bai M."/>
            <person name="Wang Y."/>
            <person name="Cui X."/>
        </authorList>
    </citation>
    <scope>NUCLEOTIDE SEQUENCE [LARGE SCALE GENOMIC DNA]</scope>
</reference>
<proteinExistence type="predicted"/>
<sequence length="129" mass="15439">MIIKLLNKVKDFIGLQRCKIVHKHEFVIIKEPTPGTYKYETPFYFKGDGLRYCQYCRQLEMFDYHCLGLNPPQYVVDEIKKIDYINLVSDLVEDPHNLLPEDLQLIKIVKPELYEYCKLYVNKGEKYEI</sequence>
<accession>A0A4Y5TYF2</accession>
<gene>
    <name evidence="1" type="ORF">2L372D_135</name>
</gene>